<dbReference type="Proteomes" id="UP000053647">
    <property type="component" value="Unassembled WGS sequence"/>
</dbReference>
<proteinExistence type="predicted"/>
<evidence type="ECO:0000313" key="2">
    <source>
        <dbReference type="EMBL" id="KIJ10413.1"/>
    </source>
</evidence>
<evidence type="ECO:0000313" key="3">
    <source>
        <dbReference type="Proteomes" id="UP000053647"/>
    </source>
</evidence>
<name>A0A0C9TI21_PAXIN</name>
<reference evidence="3" key="2">
    <citation type="submission" date="2015-01" db="EMBL/GenBank/DDBJ databases">
        <title>Evolutionary Origins and Diversification of the Mycorrhizal Mutualists.</title>
        <authorList>
            <consortium name="DOE Joint Genome Institute"/>
            <consortium name="Mycorrhizal Genomics Consortium"/>
            <person name="Kohler A."/>
            <person name="Kuo A."/>
            <person name="Nagy L.G."/>
            <person name="Floudas D."/>
            <person name="Copeland A."/>
            <person name="Barry K.W."/>
            <person name="Cichocki N."/>
            <person name="Veneault-Fourrey C."/>
            <person name="LaButti K."/>
            <person name="Lindquist E.A."/>
            <person name="Lipzen A."/>
            <person name="Lundell T."/>
            <person name="Morin E."/>
            <person name="Murat C."/>
            <person name="Riley R."/>
            <person name="Ohm R."/>
            <person name="Sun H."/>
            <person name="Tunlid A."/>
            <person name="Henrissat B."/>
            <person name="Grigoriev I.V."/>
            <person name="Hibbett D.S."/>
            <person name="Martin F."/>
        </authorList>
    </citation>
    <scope>NUCLEOTIDE SEQUENCE [LARGE SCALE GENOMIC DNA]</scope>
    <source>
        <strain evidence="3">ATCC 200175</strain>
    </source>
</reference>
<gene>
    <name evidence="2" type="ORF">PAXINDRAFT_157638</name>
</gene>
<protein>
    <submittedName>
        <fullName evidence="2">Uncharacterized protein</fullName>
    </submittedName>
</protein>
<evidence type="ECO:0000256" key="1">
    <source>
        <dbReference type="SAM" id="MobiDB-lite"/>
    </source>
</evidence>
<organism evidence="2 3">
    <name type="scientific">Paxillus involutus ATCC 200175</name>
    <dbReference type="NCBI Taxonomy" id="664439"/>
    <lineage>
        <taxon>Eukaryota</taxon>
        <taxon>Fungi</taxon>
        <taxon>Dikarya</taxon>
        <taxon>Basidiomycota</taxon>
        <taxon>Agaricomycotina</taxon>
        <taxon>Agaricomycetes</taxon>
        <taxon>Agaricomycetidae</taxon>
        <taxon>Boletales</taxon>
        <taxon>Paxilineae</taxon>
        <taxon>Paxillaceae</taxon>
        <taxon>Paxillus</taxon>
    </lineage>
</organism>
<feature type="compositionally biased region" description="Polar residues" evidence="1">
    <location>
        <begin position="838"/>
        <end position="849"/>
    </location>
</feature>
<feature type="compositionally biased region" description="Polar residues" evidence="1">
    <location>
        <begin position="87"/>
        <end position="113"/>
    </location>
</feature>
<sequence>MPPRKPKTKPTPALDAQAPTQTRSGRLVRAQTKPKTGKPQPMGKPLPKPVVLPETSTMRPKPCVVQKKAAPEPELNMPSDGRPVSNHHASACQSDTDENNAQSVKNIDTNASAHPSDHPDDRPPNQPTEVTISGHVSGPADLFNETEATLAGPVPCPAGLNDDTDPSCWLSPDTEDRWAVSNLLRREVFQEENIVEDDLPPSSPPYLAEDNALDIEEPPRMDESDAFGSNYSSDVRCREKQEAAKTAALPNGPIATLANPVPSKASTSKASTSKAVAKSVSGRKACKASLKTTALPSDLEMDEEEDISGNDDDNEAGDNEGHGSGKAQRKGPLTVEALAECDALGEKIEAMVQELMDKHQKSPRYILKRASLALSFSRKYNFWNIHQTWFYGTQAEEGEDPAVLKQRQHEHYQQIKATPKEDALWTEIIEYSKAKETYSGPKTPAGQLMQVRDMFTQMLFCSGEEADRDRNRRALKYMFLDLLVQRGYSGTSVLWRKLLKHLGDRYEAELKEIAENSKRSKGKGKGKTKCHNDKDDEDDEDVERPDPNNDIRFVAWSEATMKKIERSKNARQTPLLVSHNLEDLFYMRDLEPVVEDSRPNVLEGPEANEGNNEEECERHCCSPSPHQHSPTPRPLSASPQHSPAGLSLTIGDLSPGLLLACHHCITASVSACHNMGGTMKTEPSIPDDLARDIAVVDQIQLRLLPPTSTDGAESGSLRDIMIMTKAIAMGVIITESHLVKARLITVEALGKLGWLPIGKSRMLDCNYCVVQVMGIVITGACWVRDKDWGMQGRGEQHSGQAQGNEDSMMGKPKKGRAAQREGEESTMGKTGREGQHSGWAQGSEDSTTGKPGERRTTWQGGEDSTMGKPRKGRTAQRASPGRGGQHNRQAQAGDDSTMGKPREVKTAQWASPGRGGQHGRSALESEIVIQIFHYKNC</sequence>
<reference evidence="2 3" key="1">
    <citation type="submission" date="2014-06" db="EMBL/GenBank/DDBJ databases">
        <authorList>
            <consortium name="DOE Joint Genome Institute"/>
            <person name="Kuo A."/>
            <person name="Kohler A."/>
            <person name="Nagy L.G."/>
            <person name="Floudas D."/>
            <person name="Copeland A."/>
            <person name="Barry K.W."/>
            <person name="Cichocki N."/>
            <person name="Veneault-Fourrey C."/>
            <person name="LaButti K."/>
            <person name="Lindquist E.A."/>
            <person name="Lipzen A."/>
            <person name="Lundell T."/>
            <person name="Morin E."/>
            <person name="Murat C."/>
            <person name="Sun H."/>
            <person name="Tunlid A."/>
            <person name="Henrissat B."/>
            <person name="Grigoriev I.V."/>
            <person name="Hibbett D.S."/>
            <person name="Martin F."/>
            <person name="Nordberg H.P."/>
            <person name="Cantor M.N."/>
            <person name="Hua S.X."/>
        </authorList>
    </citation>
    <scope>NUCLEOTIDE SEQUENCE [LARGE SCALE GENOMIC DNA]</scope>
    <source>
        <strain evidence="2 3">ATCC 200175</strain>
    </source>
</reference>
<dbReference type="HOGENOM" id="CLU_312859_0_0_1"/>
<feature type="compositionally biased region" description="Acidic residues" evidence="1">
    <location>
        <begin position="299"/>
        <end position="318"/>
    </location>
</feature>
<feature type="region of interest" description="Disordered" evidence="1">
    <location>
        <begin position="596"/>
        <end position="643"/>
    </location>
</feature>
<dbReference type="AlphaFoldDB" id="A0A0C9TI21"/>
<feature type="compositionally biased region" description="Low complexity" evidence="1">
    <location>
        <begin position="263"/>
        <end position="278"/>
    </location>
</feature>
<feature type="compositionally biased region" description="Basic residues" evidence="1">
    <location>
        <begin position="519"/>
        <end position="529"/>
    </location>
</feature>
<keyword evidence="3" id="KW-1185">Reference proteome</keyword>
<accession>A0A0C9TI21</accession>
<feature type="region of interest" description="Disordered" evidence="1">
    <location>
        <begin position="293"/>
        <end position="331"/>
    </location>
</feature>
<feature type="region of interest" description="Disordered" evidence="1">
    <location>
        <begin position="1"/>
        <end position="140"/>
    </location>
</feature>
<feature type="region of interest" description="Disordered" evidence="1">
    <location>
        <begin position="517"/>
        <end position="551"/>
    </location>
</feature>
<dbReference type="EMBL" id="KN819406">
    <property type="protein sequence ID" value="KIJ10413.1"/>
    <property type="molecule type" value="Genomic_DNA"/>
</dbReference>
<feature type="region of interest" description="Disordered" evidence="1">
    <location>
        <begin position="791"/>
        <end position="924"/>
    </location>
</feature>
<feature type="region of interest" description="Disordered" evidence="1">
    <location>
        <begin position="194"/>
        <end position="278"/>
    </location>
</feature>